<dbReference type="Pfam" id="PF20074">
    <property type="entry name" value="DUF6470"/>
    <property type="match status" value="1"/>
</dbReference>
<name>A0A7X2ZCR4_9BACL</name>
<dbReference type="EMBL" id="WNZX01000015">
    <property type="protein sequence ID" value="MUG72471.1"/>
    <property type="molecule type" value="Genomic_DNA"/>
</dbReference>
<evidence type="ECO:0000313" key="1">
    <source>
        <dbReference type="EMBL" id="MUG72471.1"/>
    </source>
</evidence>
<accession>A0A7X2ZCR4</accession>
<dbReference type="Proteomes" id="UP000450917">
    <property type="component" value="Unassembled WGS sequence"/>
</dbReference>
<keyword evidence="2" id="KW-1185">Reference proteome</keyword>
<protein>
    <submittedName>
        <fullName evidence="1">Uncharacterized protein</fullName>
    </submittedName>
</protein>
<proteinExistence type="predicted"/>
<organism evidence="1 2">
    <name type="scientific">Paenibacillus validus</name>
    <dbReference type="NCBI Taxonomy" id="44253"/>
    <lineage>
        <taxon>Bacteria</taxon>
        <taxon>Bacillati</taxon>
        <taxon>Bacillota</taxon>
        <taxon>Bacilli</taxon>
        <taxon>Bacillales</taxon>
        <taxon>Paenibacillaceae</taxon>
        <taxon>Paenibacillus</taxon>
    </lineage>
</organism>
<dbReference type="AlphaFoldDB" id="A0A7X2ZCR4"/>
<dbReference type="InterPro" id="IPR045527">
    <property type="entry name" value="DUF6470"/>
</dbReference>
<comment type="caution">
    <text evidence="1">The sequence shown here is derived from an EMBL/GenBank/DDBJ whole genome shotgun (WGS) entry which is preliminary data.</text>
</comment>
<evidence type="ECO:0000313" key="2">
    <source>
        <dbReference type="Proteomes" id="UP000450917"/>
    </source>
</evidence>
<gene>
    <name evidence="1" type="ORF">GNP93_17525</name>
</gene>
<reference evidence="1 2" key="1">
    <citation type="submission" date="2019-11" db="EMBL/GenBank/DDBJ databases">
        <title>Draft genome sequences of five Paenibacillus species of dairy origin.</title>
        <authorList>
            <person name="Olajide A.M."/>
            <person name="Chen S."/>
            <person name="Lapointe G."/>
        </authorList>
    </citation>
    <scope>NUCLEOTIDE SEQUENCE [LARGE SCALE GENOMIC DNA]</scope>
    <source>
        <strain evidence="1 2">2CS3</strain>
    </source>
</reference>
<sequence length="156" mass="17493">MEITTSRPKQDIRAGEGKLSIDQSRAFDAVGHGPFLTVMNRIYSQSKGIALQGIAKIVADGNRMAQITNPANAFAEIARNQAFDFFEFKIMGEASFDNVDVKYDAGPLEIETSEGSVNIETHPNRPEYNYYRGKLDIYLAQYPSVEIIPPRLDERM</sequence>